<feature type="binding site" evidence="5">
    <location>
        <position position="94"/>
    </location>
    <ligand>
        <name>Zn(2+)</name>
        <dbReference type="ChEBI" id="CHEBI:29105"/>
    </ligand>
</feature>
<dbReference type="EMBL" id="CP017599">
    <property type="protein sequence ID" value="AOW98493.1"/>
    <property type="molecule type" value="Genomic_DNA"/>
</dbReference>
<evidence type="ECO:0000256" key="5">
    <source>
        <dbReference type="HAMAP-Rule" id="MF_00213"/>
    </source>
</evidence>
<dbReference type="GO" id="GO:0008270">
    <property type="term" value="F:zinc ion binding"/>
    <property type="evidence" value="ECO:0007669"/>
    <property type="project" value="UniProtKB-UniRule"/>
</dbReference>
<keyword evidence="4 5" id="KW-0862">Zinc</keyword>
<dbReference type="PROSITE" id="PS01249">
    <property type="entry name" value="HYPA"/>
    <property type="match status" value="1"/>
</dbReference>
<dbReference type="STRING" id="1458985.BJP34_02660"/>
<comment type="function">
    <text evidence="5">Involved in the maturation of [NiFe] hydrogenases. Required for nickel insertion into the metal center of the hydrogenase.</text>
</comment>
<feature type="binding site" evidence="5">
    <location>
        <position position="2"/>
    </location>
    <ligand>
        <name>Ni(2+)</name>
        <dbReference type="ChEBI" id="CHEBI:49786"/>
    </ligand>
</feature>
<dbReference type="GO" id="GO:0016151">
    <property type="term" value="F:nickel cation binding"/>
    <property type="evidence" value="ECO:0007669"/>
    <property type="project" value="UniProtKB-UniRule"/>
</dbReference>
<feature type="binding site" evidence="5">
    <location>
        <position position="77"/>
    </location>
    <ligand>
        <name>Zn(2+)</name>
        <dbReference type="ChEBI" id="CHEBI:29105"/>
    </ligand>
</feature>
<name>A0A1D8TLM2_9CYAN</name>
<evidence type="ECO:0000313" key="6">
    <source>
        <dbReference type="EMBL" id="AOW98493.1"/>
    </source>
</evidence>
<keyword evidence="3 5" id="KW-0479">Metal-binding</keyword>
<feature type="binding site" evidence="5">
    <location>
        <position position="74"/>
    </location>
    <ligand>
        <name>Zn(2+)</name>
        <dbReference type="ChEBI" id="CHEBI:29105"/>
    </ligand>
</feature>
<evidence type="ECO:0000313" key="7">
    <source>
        <dbReference type="Proteomes" id="UP000177870"/>
    </source>
</evidence>
<dbReference type="NCBIfam" id="TIGR00100">
    <property type="entry name" value="hypA"/>
    <property type="match status" value="1"/>
</dbReference>
<dbReference type="HAMAP" id="MF_00213">
    <property type="entry name" value="HypA_HybF"/>
    <property type="match status" value="1"/>
</dbReference>
<dbReference type="GO" id="GO:0051604">
    <property type="term" value="P:protein maturation"/>
    <property type="evidence" value="ECO:0007669"/>
    <property type="project" value="InterPro"/>
</dbReference>
<dbReference type="AlphaFoldDB" id="A0A1D8TLM2"/>
<reference evidence="7" key="1">
    <citation type="submission" date="2016-10" db="EMBL/GenBank/DDBJ databases">
        <title>Comparative genomics uncovers the prolific and rare metabolic potential of the cyanobacterial genus Moorea.</title>
        <authorList>
            <person name="Leao T."/>
            <person name="Castelao G."/>
            <person name="Korobeynikov A."/>
            <person name="Monroe E.A."/>
            <person name="Podell S."/>
            <person name="Glukhov E."/>
            <person name="Allen E."/>
            <person name="Gerwick W.H."/>
            <person name="Gerwick L."/>
        </authorList>
    </citation>
    <scope>NUCLEOTIDE SEQUENCE [LARGE SCALE GENOMIC DNA]</scope>
    <source>
        <strain evidence="7">PAL-8-15-08-1</strain>
    </source>
</reference>
<keyword evidence="2 5" id="KW-0533">Nickel</keyword>
<comment type="similarity">
    <text evidence="1 5">Belongs to the HypA/HybF family.</text>
</comment>
<dbReference type="InterPro" id="IPR020538">
    <property type="entry name" value="Hydgase_Ni_incorp_HypA/HybF_CS"/>
</dbReference>
<dbReference type="PANTHER" id="PTHR34535">
    <property type="entry name" value="HYDROGENASE MATURATION FACTOR HYPA"/>
    <property type="match status" value="1"/>
</dbReference>
<dbReference type="InterPro" id="IPR000688">
    <property type="entry name" value="HypA/HybF"/>
</dbReference>
<organism evidence="6 7">
    <name type="scientific">Moorena producens PAL-8-15-08-1</name>
    <dbReference type="NCBI Taxonomy" id="1458985"/>
    <lineage>
        <taxon>Bacteria</taxon>
        <taxon>Bacillati</taxon>
        <taxon>Cyanobacteriota</taxon>
        <taxon>Cyanophyceae</taxon>
        <taxon>Coleofasciculales</taxon>
        <taxon>Coleofasciculaceae</taxon>
        <taxon>Moorena</taxon>
    </lineage>
</organism>
<evidence type="ECO:0000256" key="3">
    <source>
        <dbReference type="ARBA" id="ARBA00022723"/>
    </source>
</evidence>
<dbReference type="PIRSF" id="PIRSF004761">
    <property type="entry name" value="Hydrgn_mat_HypA"/>
    <property type="match status" value="1"/>
</dbReference>
<feature type="binding site" evidence="5">
    <location>
        <position position="91"/>
    </location>
    <ligand>
        <name>Zn(2+)</name>
        <dbReference type="ChEBI" id="CHEBI:29105"/>
    </ligand>
</feature>
<dbReference type="Gene3D" id="3.30.2320.80">
    <property type="match status" value="1"/>
</dbReference>
<evidence type="ECO:0000256" key="4">
    <source>
        <dbReference type="ARBA" id="ARBA00022833"/>
    </source>
</evidence>
<proteinExistence type="inferred from homology"/>
<evidence type="ECO:0000256" key="2">
    <source>
        <dbReference type="ARBA" id="ARBA00022596"/>
    </source>
</evidence>
<protein>
    <recommendedName>
        <fullName evidence="5">Hydrogenase maturation factor HypA</fullName>
    </recommendedName>
</protein>
<evidence type="ECO:0000256" key="1">
    <source>
        <dbReference type="ARBA" id="ARBA00010748"/>
    </source>
</evidence>
<dbReference type="KEGG" id="mpro:BJP34_02660"/>
<dbReference type="OrthoDB" id="9800361at2"/>
<dbReference type="Pfam" id="PF01155">
    <property type="entry name" value="HypA"/>
    <property type="match status" value="1"/>
</dbReference>
<dbReference type="RefSeq" id="WP_070391000.1">
    <property type="nucleotide sequence ID" value="NZ_CP017599.1"/>
</dbReference>
<gene>
    <name evidence="5" type="primary">hypA</name>
    <name evidence="6" type="ORF">BJP34_02660</name>
</gene>
<sequence length="126" mass="14258">MHETDMTKALIVTLRNWWQAQPERPKISCVHLTVGQFSGVEPVSLEFAFKAQISNTFLSGAKLVIQETPLIAFCHNCQQDYRPNIDSQYACPKCKSPMEDIRSGRELKIDRLEYCGSAVEPNVAEL</sequence>
<dbReference type="PANTHER" id="PTHR34535:SF3">
    <property type="entry name" value="HYDROGENASE MATURATION FACTOR HYPA"/>
    <property type="match status" value="1"/>
</dbReference>
<accession>A0A1D8TLM2</accession>
<dbReference type="Proteomes" id="UP000177870">
    <property type="component" value="Chromosome"/>
</dbReference>